<keyword evidence="1" id="KW-0732">Signal</keyword>
<dbReference type="Pfam" id="PF11751">
    <property type="entry name" value="PorP_SprF"/>
    <property type="match status" value="1"/>
</dbReference>
<accession>A0A419SA19</accession>
<dbReference type="NCBIfam" id="TIGR03519">
    <property type="entry name" value="T9SS_PorP_fam"/>
    <property type="match status" value="1"/>
</dbReference>
<evidence type="ECO:0000313" key="3">
    <source>
        <dbReference type="Proteomes" id="UP000283433"/>
    </source>
</evidence>
<protein>
    <recommendedName>
        <fullName evidence="4">Type IX secretion system membrane protein PorP/SprF</fullName>
    </recommendedName>
</protein>
<evidence type="ECO:0000313" key="2">
    <source>
        <dbReference type="EMBL" id="RKD19047.1"/>
    </source>
</evidence>
<gene>
    <name evidence="2" type="ORF">BCY91_14320</name>
</gene>
<reference evidence="2 3" key="1">
    <citation type="submission" date="2016-07" db="EMBL/GenBank/DDBJ databases">
        <title>Genome of Pelobium manganitolerans.</title>
        <authorList>
            <person name="Wu S."/>
            <person name="Wang G."/>
        </authorList>
    </citation>
    <scope>NUCLEOTIDE SEQUENCE [LARGE SCALE GENOMIC DNA]</scope>
    <source>
        <strain evidence="2 3">YS-25</strain>
    </source>
</reference>
<comment type="caution">
    <text evidence="2">The sequence shown here is derived from an EMBL/GenBank/DDBJ whole genome shotgun (WGS) entry which is preliminary data.</text>
</comment>
<feature type="chain" id="PRO_5019021328" description="Type IX secretion system membrane protein PorP/SprF" evidence="1">
    <location>
        <begin position="21"/>
        <end position="287"/>
    </location>
</feature>
<dbReference type="Proteomes" id="UP000283433">
    <property type="component" value="Unassembled WGS sequence"/>
</dbReference>
<dbReference type="OrthoDB" id="891773at2"/>
<evidence type="ECO:0000256" key="1">
    <source>
        <dbReference type="SAM" id="SignalP"/>
    </source>
</evidence>
<name>A0A419SA19_9SPHI</name>
<proteinExistence type="predicted"/>
<feature type="signal peptide" evidence="1">
    <location>
        <begin position="1"/>
        <end position="20"/>
    </location>
</feature>
<evidence type="ECO:0008006" key="4">
    <source>
        <dbReference type="Google" id="ProtNLM"/>
    </source>
</evidence>
<dbReference type="AlphaFoldDB" id="A0A419SA19"/>
<dbReference type="EMBL" id="MBTA01000003">
    <property type="protein sequence ID" value="RKD19047.1"/>
    <property type="molecule type" value="Genomic_DNA"/>
</dbReference>
<dbReference type="InterPro" id="IPR019861">
    <property type="entry name" value="PorP/SprF_Bacteroidetes"/>
</dbReference>
<sequence length="287" mass="31802">MKKLIFSLLLIGAIASSASAQLTPMKSQYFQNPYLVNPAMAGKDARTSVFANYANQWNKIEGSPVLMSFSASTPINDKASVGINIINDKAGLLARTQAMGTFAYRVPLDEENHNIRFGVSLSWRQDRFDVGTASGSGNADPALNKYNDKENYLDGNFGVSYQLKGFEAQFSYLNLNQNRSGRVSTVDYSTFYSSVSYLLPIDQLLSVKPLFAYRGIKGYKNMWDAAAEWKLAELAFYTMYHSNSSFTGGIGYDYRKSLNISVMYNSEPADIRGISGGIFDLAVGYKF</sequence>
<keyword evidence="3" id="KW-1185">Reference proteome</keyword>
<dbReference type="RefSeq" id="WP_120180694.1">
    <property type="nucleotide sequence ID" value="NZ_MBTA01000003.1"/>
</dbReference>
<organism evidence="2 3">
    <name type="scientific">Pelobium manganitolerans</name>
    <dbReference type="NCBI Taxonomy" id="1842495"/>
    <lineage>
        <taxon>Bacteria</taxon>
        <taxon>Pseudomonadati</taxon>
        <taxon>Bacteroidota</taxon>
        <taxon>Sphingobacteriia</taxon>
        <taxon>Sphingobacteriales</taxon>
        <taxon>Sphingobacteriaceae</taxon>
        <taxon>Pelobium</taxon>
    </lineage>
</organism>